<evidence type="ECO:0000313" key="5">
    <source>
        <dbReference type="EMBL" id="MDC5697193.1"/>
    </source>
</evidence>
<evidence type="ECO:0000256" key="2">
    <source>
        <dbReference type="ARBA" id="ARBA00023125"/>
    </source>
</evidence>
<dbReference type="SMART" id="SM00344">
    <property type="entry name" value="HTH_ASNC"/>
    <property type="match status" value="1"/>
</dbReference>
<dbReference type="EMBL" id="JAPFQL010000027">
    <property type="protein sequence ID" value="MDC5697193.1"/>
    <property type="molecule type" value="Genomic_DNA"/>
</dbReference>
<evidence type="ECO:0000256" key="3">
    <source>
        <dbReference type="ARBA" id="ARBA00023163"/>
    </source>
</evidence>
<dbReference type="PRINTS" id="PR00033">
    <property type="entry name" value="HTHASNC"/>
</dbReference>
<reference evidence="5 6" key="1">
    <citation type="submission" date="2022-11" db="EMBL/GenBank/DDBJ databases">
        <title>Anaerobic phenanthrene biodegradation by a DNRA strain PheN6.</title>
        <authorList>
            <person name="Zhang Z."/>
        </authorList>
    </citation>
    <scope>NUCLEOTIDE SEQUENCE [LARGE SCALE GENOMIC DNA]</scope>
    <source>
        <strain evidence="5 6">PheN6</strain>
    </source>
</reference>
<dbReference type="Proteomes" id="UP001150259">
    <property type="component" value="Unassembled WGS sequence"/>
</dbReference>
<dbReference type="InterPro" id="IPR011008">
    <property type="entry name" value="Dimeric_a/b-barrel"/>
</dbReference>
<dbReference type="InterPro" id="IPR000485">
    <property type="entry name" value="AsnC-type_HTH_dom"/>
</dbReference>
<dbReference type="PANTHER" id="PTHR30154:SF34">
    <property type="entry name" value="TRANSCRIPTIONAL REGULATOR AZLB"/>
    <property type="match status" value="1"/>
</dbReference>
<keyword evidence="2" id="KW-0238">DNA-binding</keyword>
<dbReference type="SUPFAM" id="SSF54909">
    <property type="entry name" value="Dimeric alpha+beta barrel"/>
    <property type="match status" value="1"/>
</dbReference>
<sequence length="142" mass="15489">MTDSADRAIIAHLRRDGRATVAQIAADVSLSPAAVSRRLARLERSGVIRGYTAIIDDTRVGGLEAFIEIRMLGAVDAEQLADLARGIPQILEFYNVAGDPDLLVRLRVDDREELAGVVNQLRRTGLIAGTKTLIVLNSWIRT</sequence>
<accession>A0ABT5GG14</accession>
<evidence type="ECO:0000256" key="1">
    <source>
        <dbReference type="ARBA" id="ARBA00023015"/>
    </source>
</evidence>
<dbReference type="InterPro" id="IPR019887">
    <property type="entry name" value="Tscrpt_reg_AsnC/Lrp_C"/>
</dbReference>
<dbReference type="Gene3D" id="3.30.70.920">
    <property type="match status" value="1"/>
</dbReference>
<keyword evidence="6" id="KW-1185">Reference proteome</keyword>
<comment type="caution">
    <text evidence="5">The sequence shown here is derived from an EMBL/GenBank/DDBJ whole genome shotgun (WGS) entry which is preliminary data.</text>
</comment>
<dbReference type="InterPro" id="IPR019888">
    <property type="entry name" value="Tscrpt_reg_AsnC-like"/>
</dbReference>
<dbReference type="InterPro" id="IPR011991">
    <property type="entry name" value="ArsR-like_HTH"/>
</dbReference>
<proteinExistence type="predicted"/>
<dbReference type="InterPro" id="IPR036388">
    <property type="entry name" value="WH-like_DNA-bd_sf"/>
</dbReference>
<dbReference type="PROSITE" id="PS50956">
    <property type="entry name" value="HTH_ASNC_2"/>
    <property type="match status" value="1"/>
</dbReference>
<evidence type="ECO:0000259" key="4">
    <source>
        <dbReference type="PROSITE" id="PS50956"/>
    </source>
</evidence>
<dbReference type="Pfam" id="PF13412">
    <property type="entry name" value="HTH_24"/>
    <property type="match status" value="1"/>
</dbReference>
<dbReference type="PANTHER" id="PTHR30154">
    <property type="entry name" value="LEUCINE-RESPONSIVE REGULATORY PROTEIN"/>
    <property type="match status" value="1"/>
</dbReference>
<name>A0ABT5GG14_9MICO</name>
<dbReference type="SUPFAM" id="SSF46785">
    <property type="entry name" value="Winged helix' DNA-binding domain"/>
    <property type="match status" value="1"/>
</dbReference>
<dbReference type="RefSeq" id="WP_272461768.1">
    <property type="nucleotide sequence ID" value="NZ_JAPFQL010000027.1"/>
</dbReference>
<keyword evidence="1" id="KW-0805">Transcription regulation</keyword>
<feature type="domain" description="HTH asnC-type" evidence="4">
    <location>
        <begin position="1"/>
        <end position="64"/>
    </location>
</feature>
<protein>
    <submittedName>
        <fullName evidence="5">Lrp/AsnC family transcriptional regulator</fullName>
    </submittedName>
</protein>
<organism evidence="5 6">
    <name type="scientific">Intrasporangium calvum</name>
    <dbReference type="NCBI Taxonomy" id="53358"/>
    <lineage>
        <taxon>Bacteria</taxon>
        <taxon>Bacillati</taxon>
        <taxon>Actinomycetota</taxon>
        <taxon>Actinomycetes</taxon>
        <taxon>Micrococcales</taxon>
        <taxon>Intrasporangiaceae</taxon>
        <taxon>Intrasporangium</taxon>
    </lineage>
</organism>
<evidence type="ECO:0000313" key="6">
    <source>
        <dbReference type="Proteomes" id="UP001150259"/>
    </source>
</evidence>
<dbReference type="Pfam" id="PF01037">
    <property type="entry name" value="AsnC_trans_reg"/>
    <property type="match status" value="1"/>
</dbReference>
<keyword evidence="3" id="KW-0804">Transcription</keyword>
<dbReference type="Gene3D" id="1.10.10.10">
    <property type="entry name" value="Winged helix-like DNA-binding domain superfamily/Winged helix DNA-binding domain"/>
    <property type="match status" value="1"/>
</dbReference>
<dbReference type="CDD" id="cd00090">
    <property type="entry name" value="HTH_ARSR"/>
    <property type="match status" value="1"/>
</dbReference>
<gene>
    <name evidence="5" type="ORF">OO014_07970</name>
</gene>
<dbReference type="InterPro" id="IPR036390">
    <property type="entry name" value="WH_DNA-bd_sf"/>
</dbReference>